<dbReference type="PANTHER" id="PTHR34460:SF2">
    <property type="entry name" value="OS04G0405500 PROTEIN"/>
    <property type="match status" value="1"/>
</dbReference>
<protein>
    <submittedName>
        <fullName evidence="2">Uncharacterized protein LOC104591946</fullName>
    </submittedName>
</protein>
<proteinExistence type="predicted"/>
<dbReference type="PANTHER" id="PTHR34460">
    <property type="entry name" value="VITELLOGENIN-LIKE PROTEIN"/>
    <property type="match status" value="1"/>
</dbReference>
<dbReference type="KEGG" id="nnu:104591946"/>
<gene>
    <name evidence="2" type="primary">LOC104591946</name>
</gene>
<dbReference type="RefSeq" id="XP_010249406.1">
    <property type="nucleotide sequence ID" value="XM_010251104.2"/>
</dbReference>
<evidence type="ECO:0000313" key="2">
    <source>
        <dbReference type="RefSeq" id="XP_010249406.1"/>
    </source>
</evidence>
<dbReference type="FunCoup" id="A0A1U7Z7Q6">
    <property type="interactions" value="1199"/>
</dbReference>
<dbReference type="AlphaFoldDB" id="A0A1U7Z7Q6"/>
<keyword evidence="1" id="KW-1185">Reference proteome</keyword>
<name>A0A1U7Z7Q6_NELNU</name>
<reference evidence="2" key="1">
    <citation type="submission" date="2025-08" db="UniProtKB">
        <authorList>
            <consortium name="RefSeq"/>
        </authorList>
    </citation>
    <scope>IDENTIFICATION</scope>
</reference>
<dbReference type="eggNOG" id="ENOG502QT8F">
    <property type="taxonomic scope" value="Eukaryota"/>
</dbReference>
<dbReference type="GeneID" id="104591946"/>
<dbReference type="Proteomes" id="UP000189703">
    <property type="component" value="Unplaced"/>
</dbReference>
<dbReference type="OMA" id="HHCMKER"/>
<evidence type="ECO:0000313" key="1">
    <source>
        <dbReference type="Proteomes" id="UP000189703"/>
    </source>
</evidence>
<accession>A0A1U7Z7Q6</accession>
<organism evidence="1 2">
    <name type="scientific">Nelumbo nucifera</name>
    <name type="common">Sacred lotus</name>
    <dbReference type="NCBI Taxonomy" id="4432"/>
    <lineage>
        <taxon>Eukaryota</taxon>
        <taxon>Viridiplantae</taxon>
        <taxon>Streptophyta</taxon>
        <taxon>Embryophyta</taxon>
        <taxon>Tracheophyta</taxon>
        <taxon>Spermatophyta</taxon>
        <taxon>Magnoliopsida</taxon>
        <taxon>Proteales</taxon>
        <taxon>Nelumbonaceae</taxon>
        <taxon>Nelumbo</taxon>
    </lineage>
</organism>
<sequence>MIVMDRGGGGGGAVDDMGEGMQCSDHPYRNNPGGICGFCLQEKLGKLLSSSNPSFFPALPTSSSSSSSFRSSEGGGGAVLGLTTATTTSTSSVSVRPSLSSNNTQYRRYHHHNRIPFLLAQKKHKKADLAPCESNVVLNRCKSSTAPNRQFLDADDYNPCKRGFWSFLHLSTKRRSHSDRDSKPSIHPAITSQAAIKDKAAVPSSSKKADYGDENESPNSSHALSSGRKVARSRSVGCGSRSFSGDFLERISTGFGDCTLRRVESHRETKPKIVMHGDVAAEEHQRIKERVRCGGIFRGFSMSSSYSSSYWLPEVNGRTSAAAAEARGTPHSRSRSWGWAFASPMRALTRPSKEG</sequence>
<dbReference type="OrthoDB" id="1693686at2759"/>